<dbReference type="AlphaFoldDB" id="A0A0D2EMF9"/>
<evidence type="ECO:0000259" key="7">
    <source>
        <dbReference type="PROSITE" id="PS50056"/>
    </source>
</evidence>
<dbReference type="SMART" id="SM00404">
    <property type="entry name" value="PTPc_motif"/>
    <property type="match status" value="1"/>
</dbReference>
<feature type="region of interest" description="Disordered" evidence="5">
    <location>
        <begin position="146"/>
        <end position="171"/>
    </location>
</feature>
<dbReference type="Proteomes" id="UP000053029">
    <property type="component" value="Unassembled WGS sequence"/>
</dbReference>
<feature type="domain" description="Tyrosine-protein phosphatase" evidence="6">
    <location>
        <begin position="6"/>
        <end position="212"/>
    </location>
</feature>
<dbReference type="EC" id="3.1.3.48" evidence="2"/>
<dbReference type="PROSITE" id="PS50056">
    <property type="entry name" value="TYR_PHOSPHATASE_2"/>
    <property type="match status" value="1"/>
</dbReference>
<feature type="region of interest" description="Disordered" evidence="5">
    <location>
        <begin position="428"/>
        <end position="486"/>
    </location>
</feature>
<dbReference type="OrthoDB" id="2017893at2759"/>
<dbReference type="InterPro" id="IPR020422">
    <property type="entry name" value="TYR_PHOSPHATASE_DUAL_dom"/>
</dbReference>
<dbReference type="PROSITE" id="PS50054">
    <property type="entry name" value="TYR_PHOSPHATASE_DUAL"/>
    <property type="match status" value="1"/>
</dbReference>
<dbReference type="VEuPathDB" id="FungiDB:Z517_10314"/>
<accession>A0A0D2EMF9</accession>
<organism evidence="8 9">
    <name type="scientific">Fonsecaea pedrosoi CBS 271.37</name>
    <dbReference type="NCBI Taxonomy" id="1442368"/>
    <lineage>
        <taxon>Eukaryota</taxon>
        <taxon>Fungi</taxon>
        <taxon>Dikarya</taxon>
        <taxon>Ascomycota</taxon>
        <taxon>Pezizomycotina</taxon>
        <taxon>Eurotiomycetes</taxon>
        <taxon>Chaetothyriomycetidae</taxon>
        <taxon>Chaetothyriales</taxon>
        <taxon>Herpotrichiellaceae</taxon>
        <taxon>Fonsecaea</taxon>
    </lineage>
</organism>
<dbReference type="SMART" id="SM00195">
    <property type="entry name" value="DSPc"/>
    <property type="match status" value="1"/>
</dbReference>
<sequence>MDIPTLPSKVPGYDLYIDGFQALRRPKILQNSNITHVVSVLDWKFQKDWASLRGFQHLHIPLDDVYDSNILSYFPRSNAFIHEGLKHSRSNQLETSGTSLKDGSNDPIPGGVLVHCAMGVSRSATIVLAYLLWHSRQPANMIYPQSQTTTTAQSPAMSSPSSSASPPEMVSLPPTPLTVDTALALVREGRPQVEPNSGFIKQLRMYEAMGCPTTQEQLESHKIYRRWMNSRNVLDALSENRAPEMDHISFRDEEDDDENRQGDGAQGLDQAGASAGNRSDPFSDRVQSLTLLDPDSDEPTEILNPDITLSSPSPAPPLPANVEIKCRKCRRLLARSSFILPHKPPAHRDPSAAVGADPCAHIFLHPLSWMRPVLSQGQLDGRLTCPTQWCGANIGKFAWQGLRCSCGGWVTPGFGLAKGKVDEVRRHDVGSSTRAIKGGPPGSGQGQGSGSGHGNGDATKPVFNSTSSSGAVRYPPGMRRAGNGNL</sequence>
<evidence type="ECO:0000256" key="5">
    <source>
        <dbReference type="SAM" id="MobiDB-lite"/>
    </source>
</evidence>
<feature type="compositionally biased region" description="Low complexity" evidence="5">
    <location>
        <begin position="146"/>
        <end position="167"/>
    </location>
</feature>
<evidence type="ECO:0000259" key="6">
    <source>
        <dbReference type="PROSITE" id="PS50054"/>
    </source>
</evidence>
<evidence type="ECO:0000313" key="9">
    <source>
        <dbReference type="Proteomes" id="UP000053029"/>
    </source>
</evidence>
<feature type="compositionally biased region" description="Low complexity" evidence="5">
    <location>
        <begin position="262"/>
        <end position="276"/>
    </location>
</feature>
<dbReference type="PROSITE" id="PS00383">
    <property type="entry name" value="TYR_PHOSPHATASE_1"/>
    <property type="match status" value="1"/>
</dbReference>
<dbReference type="PANTHER" id="PTHR45848:SF4">
    <property type="entry name" value="DUAL SPECIFICITY PROTEIN PHOSPHATASE 12"/>
    <property type="match status" value="1"/>
</dbReference>
<dbReference type="GO" id="GO:0008138">
    <property type="term" value="F:protein tyrosine/serine/threonine phosphatase activity"/>
    <property type="evidence" value="ECO:0007669"/>
    <property type="project" value="TreeGrafter"/>
</dbReference>
<feature type="compositionally biased region" description="Gly residues" evidence="5">
    <location>
        <begin position="439"/>
        <end position="455"/>
    </location>
</feature>
<keyword evidence="3" id="KW-0378">Hydrolase</keyword>
<dbReference type="InterPro" id="IPR013087">
    <property type="entry name" value="Znf_C2H2_type"/>
</dbReference>
<dbReference type="SUPFAM" id="SSF52799">
    <property type="entry name" value="(Phosphotyrosine protein) phosphatases II"/>
    <property type="match status" value="1"/>
</dbReference>
<feature type="domain" description="Tyrosine specific protein phosphatases" evidence="7">
    <location>
        <begin position="87"/>
        <end position="132"/>
    </location>
</feature>
<proteinExistence type="inferred from homology"/>
<evidence type="ECO:0000313" key="8">
    <source>
        <dbReference type="EMBL" id="KIW75572.1"/>
    </source>
</evidence>
<dbReference type="HOGENOM" id="CLU_023312_0_0_1"/>
<dbReference type="Pfam" id="PF00782">
    <property type="entry name" value="DSPc"/>
    <property type="match status" value="1"/>
</dbReference>
<name>A0A0D2EMF9_9EURO</name>
<dbReference type="RefSeq" id="XP_013279380.1">
    <property type="nucleotide sequence ID" value="XM_013423926.1"/>
</dbReference>
<evidence type="ECO:0000256" key="3">
    <source>
        <dbReference type="ARBA" id="ARBA00022801"/>
    </source>
</evidence>
<dbReference type="PANTHER" id="PTHR45848">
    <property type="entry name" value="DUAL SPECIFICITY PROTEIN PHOSPHATASE 12 FAMILY MEMBER"/>
    <property type="match status" value="1"/>
</dbReference>
<dbReference type="InterPro" id="IPR003595">
    <property type="entry name" value="Tyr_Pase_cat"/>
</dbReference>
<dbReference type="InterPro" id="IPR029021">
    <property type="entry name" value="Prot-tyrosine_phosphatase-like"/>
</dbReference>
<dbReference type="InterPro" id="IPR016130">
    <property type="entry name" value="Tyr_Pase_AS"/>
</dbReference>
<dbReference type="PROSITE" id="PS00028">
    <property type="entry name" value="ZINC_FINGER_C2H2_1"/>
    <property type="match status" value="1"/>
</dbReference>
<dbReference type="InterPro" id="IPR000340">
    <property type="entry name" value="Dual-sp_phosphatase_cat-dom"/>
</dbReference>
<feature type="region of interest" description="Disordered" evidence="5">
    <location>
        <begin position="245"/>
        <end position="316"/>
    </location>
</feature>
<comment type="similarity">
    <text evidence="1">Belongs to the protein-tyrosine phosphatase family. Non-receptor class dual specificity subfamily.</text>
</comment>
<dbReference type="GO" id="GO:0004725">
    <property type="term" value="F:protein tyrosine phosphatase activity"/>
    <property type="evidence" value="ECO:0007669"/>
    <property type="project" value="UniProtKB-EC"/>
</dbReference>
<reference evidence="8 9" key="1">
    <citation type="submission" date="2015-01" db="EMBL/GenBank/DDBJ databases">
        <title>The Genome Sequence of Fonsecaea pedrosoi CBS 271.37.</title>
        <authorList>
            <consortium name="The Broad Institute Genomics Platform"/>
            <person name="Cuomo C."/>
            <person name="de Hoog S."/>
            <person name="Gorbushina A."/>
            <person name="Stielow B."/>
            <person name="Teixiera M."/>
            <person name="Abouelleil A."/>
            <person name="Chapman S.B."/>
            <person name="Priest M."/>
            <person name="Young S.K."/>
            <person name="Wortman J."/>
            <person name="Nusbaum C."/>
            <person name="Birren B."/>
        </authorList>
    </citation>
    <scope>NUCLEOTIDE SEQUENCE [LARGE SCALE GENOMIC DNA]</scope>
    <source>
        <strain evidence="8 9">CBS 271.37</strain>
    </source>
</reference>
<dbReference type="GO" id="GO:0005634">
    <property type="term" value="C:nucleus"/>
    <property type="evidence" value="ECO:0007669"/>
    <property type="project" value="TreeGrafter"/>
</dbReference>
<protein>
    <recommendedName>
        <fullName evidence="2">protein-tyrosine-phosphatase</fullName>
        <ecNumber evidence="2">3.1.3.48</ecNumber>
    </recommendedName>
</protein>
<dbReference type="Gene3D" id="3.90.190.10">
    <property type="entry name" value="Protein tyrosine phosphatase superfamily"/>
    <property type="match status" value="1"/>
</dbReference>
<dbReference type="GeneID" id="25309804"/>
<keyword evidence="4" id="KW-0904">Protein phosphatase</keyword>
<dbReference type="InterPro" id="IPR000387">
    <property type="entry name" value="Tyr_Pase_dom"/>
</dbReference>
<evidence type="ECO:0000256" key="1">
    <source>
        <dbReference type="ARBA" id="ARBA00008601"/>
    </source>
</evidence>
<dbReference type="STRING" id="1442368.A0A0D2EMF9"/>
<evidence type="ECO:0000256" key="2">
    <source>
        <dbReference type="ARBA" id="ARBA00013064"/>
    </source>
</evidence>
<dbReference type="EMBL" id="KN846975">
    <property type="protein sequence ID" value="KIW75572.1"/>
    <property type="molecule type" value="Genomic_DNA"/>
</dbReference>
<gene>
    <name evidence="8" type="ORF">Z517_10314</name>
</gene>
<keyword evidence="9" id="KW-1185">Reference proteome</keyword>
<evidence type="ECO:0000256" key="4">
    <source>
        <dbReference type="ARBA" id="ARBA00022912"/>
    </source>
</evidence>